<proteinExistence type="inferred from homology"/>
<evidence type="ECO:0000313" key="3">
    <source>
        <dbReference type="EMBL" id="KAE8680972.1"/>
    </source>
</evidence>
<evidence type="ECO:0000259" key="2">
    <source>
        <dbReference type="PROSITE" id="PS51471"/>
    </source>
</evidence>
<dbReference type="InterPro" id="IPR005123">
    <property type="entry name" value="Oxoglu/Fe-dep_dioxygenase_dom"/>
</dbReference>
<dbReference type="InterPro" id="IPR027443">
    <property type="entry name" value="IPNS-like_sf"/>
</dbReference>
<keyword evidence="1" id="KW-0560">Oxidoreductase</keyword>
<organism evidence="3 4">
    <name type="scientific">Hibiscus syriacus</name>
    <name type="common">Rose of Sharon</name>
    <dbReference type="NCBI Taxonomy" id="106335"/>
    <lineage>
        <taxon>Eukaryota</taxon>
        <taxon>Viridiplantae</taxon>
        <taxon>Streptophyta</taxon>
        <taxon>Embryophyta</taxon>
        <taxon>Tracheophyta</taxon>
        <taxon>Spermatophyta</taxon>
        <taxon>Magnoliopsida</taxon>
        <taxon>eudicotyledons</taxon>
        <taxon>Gunneridae</taxon>
        <taxon>Pentapetalae</taxon>
        <taxon>rosids</taxon>
        <taxon>malvids</taxon>
        <taxon>Malvales</taxon>
        <taxon>Malvaceae</taxon>
        <taxon>Malvoideae</taxon>
        <taxon>Hibiscus</taxon>
    </lineage>
</organism>
<dbReference type="Gene3D" id="2.60.120.330">
    <property type="entry name" value="B-lactam Antibiotic, Isopenicillin N Synthase, Chain"/>
    <property type="match status" value="1"/>
</dbReference>
<keyword evidence="4" id="KW-1185">Reference proteome</keyword>
<keyword evidence="1" id="KW-0408">Iron</keyword>
<comment type="caution">
    <text evidence="3">The sequence shown here is derived from an EMBL/GenBank/DDBJ whole genome shotgun (WGS) entry which is preliminary data.</text>
</comment>
<accession>A0A6A2YNW9</accession>
<sequence length="287" mass="32544">MCHLLIDDDKPLLPIIDISKPDAYDLIRDAYEKWGVFQVINHGLLVARPPLGIIKYGMARISSFYPKLMWSVGYRMMGSPVEHARQLWPQDHAKFCEVMEQCQAKMKTMCEKMVAMILGSLGLTHGENMKWFEPQNGGDRTQCVLQLNSYPVCPDPDRIMGVAPHTETSLITLLDQCNINGLQVYKDGEGWVAVEAMEGALVVNLGDLMHIVSNGKFKSVLHRAVVNKTHHRISTVFFYGPPCDAKVSPLRKLVDFDHPPLYQPVMWKEYVEIKKSSFSKALESIRL</sequence>
<dbReference type="GO" id="GO:0046872">
    <property type="term" value="F:metal ion binding"/>
    <property type="evidence" value="ECO:0007669"/>
    <property type="project" value="UniProtKB-KW"/>
</dbReference>
<gene>
    <name evidence="3" type="ORF">F3Y22_tig00111356pilonHSYRG00075</name>
</gene>
<dbReference type="PANTHER" id="PTHR47990">
    <property type="entry name" value="2-OXOGLUTARATE (2OG) AND FE(II)-DEPENDENT OXYGENASE SUPERFAMILY PROTEIN-RELATED"/>
    <property type="match status" value="1"/>
</dbReference>
<dbReference type="InterPro" id="IPR050231">
    <property type="entry name" value="Iron_ascorbate_oxido_reductase"/>
</dbReference>
<dbReference type="AlphaFoldDB" id="A0A6A2YNW9"/>
<protein>
    <submittedName>
        <fullName evidence="3">WD-repeat protein</fullName>
    </submittedName>
</protein>
<dbReference type="SUPFAM" id="SSF51197">
    <property type="entry name" value="Clavaminate synthase-like"/>
    <property type="match status" value="1"/>
</dbReference>
<feature type="domain" description="Fe2OG dioxygenase" evidence="2">
    <location>
        <begin position="140"/>
        <end position="241"/>
    </location>
</feature>
<dbReference type="EMBL" id="VEPZ02001317">
    <property type="protein sequence ID" value="KAE8680972.1"/>
    <property type="molecule type" value="Genomic_DNA"/>
</dbReference>
<dbReference type="Pfam" id="PF03171">
    <property type="entry name" value="2OG-FeII_Oxy"/>
    <property type="match status" value="1"/>
</dbReference>
<name>A0A6A2YNW9_HIBSY</name>
<dbReference type="PROSITE" id="PS51471">
    <property type="entry name" value="FE2OG_OXY"/>
    <property type="match status" value="1"/>
</dbReference>
<keyword evidence="1" id="KW-0479">Metal-binding</keyword>
<dbReference type="GO" id="GO:0016491">
    <property type="term" value="F:oxidoreductase activity"/>
    <property type="evidence" value="ECO:0007669"/>
    <property type="project" value="UniProtKB-KW"/>
</dbReference>
<dbReference type="InterPro" id="IPR044861">
    <property type="entry name" value="IPNS-like_FE2OG_OXY"/>
</dbReference>
<evidence type="ECO:0000313" key="4">
    <source>
        <dbReference type="Proteomes" id="UP000436088"/>
    </source>
</evidence>
<evidence type="ECO:0000256" key="1">
    <source>
        <dbReference type="RuleBase" id="RU003682"/>
    </source>
</evidence>
<reference evidence="3" key="1">
    <citation type="submission" date="2019-09" db="EMBL/GenBank/DDBJ databases">
        <title>Draft genome information of white flower Hibiscus syriacus.</title>
        <authorList>
            <person name="Kim Y.-M."/>
        </authorList>
    </citation>
    <scope>NUCLEOTIDE SEQUENCE [LARGE SCALE GENOMIC DNA]</scope>
    <source>
        <strain evidence="3">YM2019G1</strain>
    </source>
</reference>
<dbReference type="Proteomes" id="UP000436088">
    <property type="component" value="Unassembled WGS sequence"/>
</dbReference>
<comment type="similarity">
    <text evidence="1">Belongs to the iron/ascorbate-dependent oxidoreductase family.</text>
</comment>